<keyword evidence="1" id="KW-0812">Transmembrane</keyword>
<dbReference type="AlphaFoldDB" id="A0A3S9A8N7"/>
<feature type="transmembrane region" description="Helical" evidence="1">
    <location>
        <begin position="116"/>
        <end position="134"/>
    </location>
</feature>
<evidence type="ECO:0000313" key="2">
    <source>
        <dbReference type="EMBL" id="AZN42139.1"/>
    </source>
</evidence>
<feature type="transmembrane region" description="Helical" evidence="1">
    <location>
        <begin position="17"/>
        <end position="38"/>
    </location>
</feature>
<dbReference type="OrthoDB" id="9854062at2"/>
<keyword evidence="3" id="KW-1185">Reference proteome</keyword>
<name>A0A3S9A8N7_9BACL</name>
<dbReference type="KEGG" id="palb:EJC50_22490"/>
<keyword evidence="1" id="KW-0472">Membrane</keyword>
<protein>
    <submittedName>
        <fullName evidence="2">Uncharacterized protein</fullName>
    </submittedName>
</protein>
<evidence type="ECO:0000256" key="1">
    <source>
        <dbReference type="SAM" id="Phobius"/>
    </source>
</evidence>
<sequence>MNEGHSRTEIKGEENRLFALSTVPVALMLLIHGVHLLIAPALAGIGLGAAAMHHSHQHEMDASMAMTMPMSGAGTSLSWLTALLVILNGIAIYCACRMLYRMAKQRGVGSTNAARLKASVSVLSILIGIATFVVM</sequence>
<dbReference type="Proteomes" id="UP000272528">
    <property type="component" value="Chromosome"/>
</dbReference>
<proteinExistence type="predicted"/>
<accession>A0A3S9A8N7</accession>
<reference evidence="3" key="1">
    <citation type="submission" date="2018-12" db="EMBL/GenBank/DDBJ databases">
        <title>Genome sequence of Peanibacillus sp.</title>
        <authorList>
            <person name="Subramani G."/>
            <person name="Srinivasan S."/>
            <person name="Kim M.K."/>
        </authorList>
    </citation>
    <scope>NUCLEOTIDE SEQUENCE [LARGE SCALE GENOMIC DNA]</scope>
    <source>
        <strain evidence="3">18JY67-1</strain>
    </source>
</reference>
<keyword evidence="1" id="KW-1133">Transmembrane helix</keyword>
<feature type="transmembrane region" description="Helical" evidence="1">
    <location>
        <begin position="76"/>
        <end position="96"/>
    </location>
</feature>
<evidence type="ECO:0000313" key="3">
    <source>
        <dbReference type="Proteomes" id="UP000272528"/>
    </source>
</evidence>
<dbReference type="RefSeq" id="WP_126017837.1">
    <property type="nucleotide sequence ID" value="NZ_CP034437.1"/>
</dbReference>
<dbReference type="EMBL" id="CP034437">
    <property type="protein sequence ID" value="AZN42139.1"/>
    <property type="molecule type" value="Genomic_DNA"/>
</dbReference>
<organism evidence="2 3">
    <name type="scientific">Paenibacillus albus</name>
    <dbReference type="NCBI Taxonomy" id="2495582"/>
    <lineage>
        <taxon>Bacteria</taxon>
        <taxon>Bacillati</taxon>
        <taxon>Bacillota</taxon>
        <taxon>Bacilli</taxon>
        <taxon>Bacillales</taxon>
        <taxon>Paenibacillaceae</taxon>
        <taxon>Paenibacillus</taxon>
    </lineage>
</organism>
<gene>
    <name evidence="2" type="ORF">EJC50_22490</name>
</gene>